<dbReference type="GO" id="GO:0005829">
    <property type="term" value="C:cytosol"/>
    <property type="evidence" value="ECO:0007669"/>
    <property type="project" value="TreeGrafter"/>
</dbReference>
<feature type="domain" description="USP" evidence="6">
    <location>
        <begin position="68"/>
        <end position="377"/>
    </location>
</feature>
<evidence type="ECO:0000256" key="1">
    <source>
        <dbReference type="ARBA" id="ARBA00009085"/>
    </source>
</evidence>
<dbReference type="PROSITE" id="PS00972">
    <property type="entry name" value="USP_1"/>
    <property type="match status" value="1"/>
</dbReference>
<dbReference type="InterPro" id="IPR024729">
    <property type="entry name" value="USP7_ICP0-binding_dom"/>
</dbReference>
<dbReference type="Gene3D" id="3.10.20.90">
    <property type="entry name" value="Phosphatidylinositol 3-kinase Catalytic Subunit, Chain A, domain 1"/>
    <property type="match status" value="2"/>
</dbReference>
<proteinExistence type="inferred from homology"/>
<dbReference type="InterPro" id="IPR002083">
    <property type="entry name" value="MATH/TRAF_dom"/>
</dbReference>
<dbReference type="Gene3D" id="2.60.210.10">
    <property type="entry name" value="Apoptosis, Tumor Necrosis Factor Receptor Associated Protein 2, Chain A"/>
    <property type="match status" value="1"/>
</dbReference>
<evidence type="ECO:0000256" key="2">
    <source>
        <dbReference type="ARBA" id="ARBA00022786"/>
    </source>
</evidence>
<evidence type="ECO:0000256" key="3">
    <source>
        <dbReference type="RuleBase" id="RU366025"/>
    </source>
</evidence>
<dbReference type="Proteomes" id="UP001152798">
    <property type="component" value="Chromosome 3"/>
</dbReference>
<evidence type="ECO:0000256" key="4">
    <source>
        <dbReference type="SAM" id="MobiDB-lite"/>
    </source>
</evidence>
<dbReference type="GO" id="GO:0004843">
    <property type="term" value="F:cysteine-type deubiquitinase activity"/>
    <property type="evidence" value="ECO:0007669"/>
    <property type="project" value="UniProtKB-UniRule"/>
</dbReference>
<feature type="region of interest" description="Disordered" evidence="4">
    <location>
        <begin position="723"/>
        <end position="747"/>
    </location>
</feature>
<dbReference type="EMBL" id="OV725079">
    <property type="protein sequence ID" value="CAH1396929.1"/>
    <property type="molecule type" value="Genomic_DNA"/>
</dbReference>
<protein>
    <recommendedName>
        <fullName evidence="3">Ubiquitin carboxyl-terminal hydrolase</fullName>
        <ecNumber evidence="3">3.4.19.12</ecNumber>
    </recommendedName>
</protein>
<gene>
    <name evidence="7" type="ORF">NEZAVI_LOCUS6886</name>
</gene>
<dbReference type="PANTHER" id="PTHR24006:SF644">
    <property type="entry name" value="UBIQUITIN CARBOXYL-TERMINAL HYDROLASE 7"/>
    <property type="match status" value="1"/>
</dbReference>
<dbReference type="EC" id="3.4.19.12" evidence="3"/>
<keyword evidence="3" id="KW-0645">Protease</keyword>
<dbReference type="Gene3D" id="3.90.70.10">
    <property type="entry name" value="Cysteine proteinases"/>
    <property type="match status" value="1"/>
</dbReference>
<dbReference type="SUPFAM" id="SSF54001">
    <property type="entry name" value="Cysteine proteinases"/>
    <property type="match status" value="1"/>
</dbReference>
<accession>A0A9P0H7M9</accession>
<dbReference type="AlphaFoldDB" id="A0A9P0H7M9"/>
<dbReference type="InterPro" id="IPR028889">
    <property type="entry name" value="USP"/>
</dbReference>
<comment type="similarity">
    <text evidence="1 3">Belongs to the peptidase C19 family.</text>
</comment>
<dbReference type="GO" id="GO:0016579">
    <property type="term" value="P:protein deubiquitination"/>
    <property type="evidence" value="ECO:0007669"/>
    <property type="project" value="InterPro"/>
</dbReference>
<evidence type="ECO:0000313" key="8">
    <source>
        <dbReference type="Proteomes" id="UP001152798"/>
    </source>
</evidence>
<dbReference type="InterPro" id="IPR050164">
    <property type="entry name" value="Peptidase_C19"/>
</dbReference>
<feature type="domain" description="MATH" evidence="5">
    <location>
        <begin position="1"/>
        <end position="49"/>
    </location>
</feature>
<dbReference type="PROSITE" id="PS50144">
    <property type="entry name" value="MATH"/>
    <property type="match status" value="1"/>
</dbReference>
<sequence length="747" mass="86166">MPHVCKKISHLFHENENDWGFGNFKLWSEVVDPYNGFEVNDCITIEARIEAEIPHGINWDSKKLTGYIGLKNQGATCYMNSLLQTLFFTNQFRKAVYQIPYKGMESVAFALQRVFYGLQFSDKPVDTRVLTNSFGWKTSDTLRQQDVHEFLRLLIDKLEGMIENTPMKGTLSYLFEGQMVSTIECRYVNYKSSRTETFYDIQLNVVGKENILDSLDEYVAPEILDGDNKYDAGNFGLQKAEKRVVFSKFPPVLYLHLMRFHYDPVRDCSVKCNSRVEFPELLNLDGYMLNPDPSTDIYCLHSVLVHSGNNRDGHYVVYINPELRGNWYIFDDDVVCSCTKQEAINGNFGGETASNDKTEDGARRHFRNAYVLVYIQQSKINSILQTVTESDIPVELLIKLLDKIKLEEMYPKDNTDSVTVQVVLEDSFSTHEGKDLIDPKTTRFVGFSIPKNLILKEFLEGLCEFFKYPLEQMRIWPLNENNRPTFINTENRSIRLQVKNIPGFKNPWKLFLEILPPDLDMSSLPPFDSKKQALIFFKIRLPNINKIIYHGHHYVPISSSADEIMNILNETAGYPRNTGWKIYIEVDNQTLSNVKATRKFVLQNGDVMIFQKLNDNSENGIQLKELCVAITVRLHDVTIPNSSSFIMRTYSNVSFESFLHEVAMKLNTEPNKIQLFLPDKSTGEPGILLELCNFNINDLFEASGEPKTRKIYYKCLNVLTPEDKQSPKRLRESSKEPRKSIVETKNE</sequence>
<dbReference type="InterPro" id="IPR008974">
    <property type="entry name" value="TRAF-like"/>
</dbReference>
<evidence type="ECO:0000259" key="5">
    <source>
        <dbReference type="PROSITE" id="PS50144"/>
    </source>
</evidence>
<dbReference type="PROSITE" id="PS00973">
    <property type="entry name" value="USP_2"/>
    <property type="match status" value="1"/>
</dbReference>
<keyword evidence="3" id="KW-0788">Thiol protease</keyword>
<dbReference type="CDD" id="cd02659">
    <property type="entry name" value="peptidase_C19C"/>
    <property type="match status" value="1"/>
</dbReference>
<dbReference type="SUPFAM" id="SSF49599">
    <property type="entry name" value="TRAF domain-like"/>
    <property type="match status" value="1"/>
</dbReference>
<dbReference type="GO" id="GO:0006508">
    <property type="term" value="P:proteolysis"/>
    <property type="evidence" value="ECO:0007669"/>
    <property type="project" value="UniProtKB-KW"/>
</dbReference>
<reference evidence="7" key="1">
    <citation type="submission" date="2022-01" db="EMBL/GenBank/DDBJ databases">
        <authorList>
            <person name="King R."/>
        </authorList>
    </citation>
    <scope>NUCLEOTIDE SEQUENCE</scope>
</reference>
<keyword evidence="2 3" id="KW-0833">Ubl conjugation pathway</keyword>
<dbReference type="GO" id="GO:0005634">
    <property type="term" value="C:nucleus"/>
    <property type="evidence" value="ECO:0007669"/>
    <property type="project" value="TreeGrafter"/>
</dbReference>
<dbReference type="GO" id="GO:0031647">
    <property type="term" value="P:regulation of protein stability"/>
    <property type="evidence" value="ECO:0007669"/>
    <property type="project" value="TreeGrafter"/>
</dbReference>
<keyword evidence="8" id="KW-1185">Reference proteome</keyword>
<dbReference type="InterPro" id="IPR018200">
    <property type="entry name" value="USP_CS"/>
</dbReference>
<dbReference type="Pfam" id="PF12436">
    <property type="entry name" value="USP7_ICP0_bdg"/>
    <property type="match status" value="1"/>
</dbReference>
<dbReference type="Pfam" id="PF00443">
    <property type="entry name" value="UCH"/>
    <property type="match status" value="1"/>
</dbReference>
<dbReference type="PANTHER" id="PTHR24006">
    <property type="entry name" value="UBIQUITIN CARBOXYL-TERMINAL HYDROLASE"/>
    <property type="match status" value="1"/>
</dbReference>
<name>A0A9P0H7M9_NEZVI</name>
<keyword evidence="3" id="KW-0378">Hydrolase</keyword>
<evidence type="ECO:0000313" key="7">
    <source>
        <dbReference type="EMBL" id="CAH1396929.1"/>
    </source>
</evidence>
<dbReference type="OrthoDB" id="289038at2759"/>
<comment type="catalytic activity">
    <reaction evidence="3">
        <text>Thiol-dependent hydrolysis of ester, thioester, amide, peptide and isopeptide bonds formed by the C-terminal Gly of ubiquitin (a 76-residue protein attached to proteins as an intracellular targeting signal).</text>
        <dbReference type="EC" id="3.4.19.12"/>
    </reaction>
</comment>
<dbReference type="PROSITE" id="PS50235">
    <property type="entry name" value="USP_3"/>
    <property type="match status" value="1"/>
</dbReference>
<organism evidence="7 8">
    <name type="scientific">Nezara viridula</name>
    <name type="common">Southern green stink bug</name>
    <name type="synonym">Cimex viridulus</name>
    <dbReference type="NCBI Taxonomy" id="85310"/>
    <lineage>
        <taxon>Eukaryota</taxon>
        <taxon>Metazoa</taxon>
        <taxon>Ecdysozoa</taxon>
        <taxon>Arthropoda</taxon>
        <taxon>Hexapoda</taxon>
        <taxon>Insecta</taxon>
        <taxon>Pterygota</taxon>
        <taxon>Neoptera</taxon>
        <taxon>Paraneoptera</taxon>
        <taxon>Hemiptera</taxon>
        <taxon>Heteroptera</taxon>
        <taxon>Panheteroptera</taxon>
        <taxon>Pentatomomorpha</taxon>
        <taxon>Pentatomoidea</taxon>
        <taxon>Pentatomidae</taxon>
        <taxon>Pentatominae</taxon>
        <taxon>Nezara</taxon>
    </lineage>
</organism>
<dbReference type="InterPro" id="IPR001394">
    <property type="entry name" value="Peptidase_C19_UCH"/>
</dbReference>
<evidence type="ECO:0000259" key="6">
    <source>
        <dbReference type="PROSITE" id="PS50235"/>
    </source>
</evidence>
<dbReference type="InterPro" id="IPR038765">
    <property type="entry name" value="Papain-like_cys_pep_sf"/>
</dbReference>